<dbReference type="PANTHER" id="PTHR35519">
    <property type="entry name" value="MEMBRANE PROTEINS"/>
    <property type="match status" value="1"/>
</dbReference>
<dbReference type="OrthoDB" id="2103474at2759"/>
<dbReference type="Proteomes" id="UP000242180">
    <property type="component" value="Unassembled WGS sequence"/>
</dbReference>
<proteinExistence type="predicted"/>
<keyword evidence="2" id="KW-1133">Transmembrane helix</keyword>
<sequence>MTSYATRLILGQAAEHIQSKPSITERDPEIRAAAQEAIASSKRRWWSKRPQADIILSAHDRQVLRRVKSRAWHLDCGFKCCCFTVGLDGIVGLIPFIGDAIGSLLALHLVNMASKADLPSHIMFRMLINVFIDFFLGLTPIAGDILDVMFKANWRNYLILEEYLFLRRRDELRAEQGLVPSHHNHHPPGDYGSTAHADPAQHALPASTSSAPAPLPAPQKSSKKSK</sequence>
<name>A0A1X2H6A6_SYNRA</name>
<feature type="transmembrane region" description="Helical" evidence="2">
    <location>
        <begin position="122"/>
        <end position="143"/>
    </location>
</feature>
<dbReference type="STRING" id="13706.A0A1X2H6A6"/>
<dbReference type="Pfam" id="PF13430">
    <property type="entry name" value="DUF4112"/>
    <property type="match status" value="1"/>
</dbReference>
<evidence type="ECO:0000313" key="4">
    <source>
        <dbReference type="Proteomes" id="UP000242180"/>
    </source>
</evidence>
<dbReference type="OMA" id="EIPHPRK"/>
<feature type="compositionally biased region" description="Low complexity" evidence="1">
    <location>
        <begin position="203"/>
        <end position="212"/>
    </location>
</feature>
<feature type="region of interest" description="Disordered" evidence="1">
    <location>
        <begin position="177"/>
        <end position="226"/>
    </location>
</feature>
<dbReference type="PANTHER" id="PTHR35519:SF2">
    <property type="entry name" value="PH DOMAIN PROTEIN"/>
    <property type="match status" value="1"/>
</dbReference>
<dbReference type="AlphaFoldDB" id="A0A1X2H6A6"/>
<dbReference type="InParanoid" id="A0A1X2H6A6"/>
<dbReference type="InterPro" id="IPR025187">
    <property type="entry name" value="DUF4112"/>
</dbReference>
<evidence type="ECO:0000256" key="1">
    <source>
        <dbReference type="SAM" id="MobiDB-lite"/>
    </source>
</evidence>
<comment type="caution">
    <text evidence="3">The sequence shown here is derived from an EMBL/GenBank/DDBJ whole genome shotgun (WGS) entry which is preliminary data.</text>
</comment>
<dbReference type="EMBL" id="MCGN01000008">
    <property type="protein sequence ID" value="ORY93981.1"/>
    <property type="molecule type" value="Genomic_DNA"/>
</dbReference>
<evidence type="ECO:0008006" key="5">
    <source>
        <dbReference type="Google" id="ProtNLM"/>
    </source>
</evidence>
<evidence type="ECO:0000256" key="2">
    <source>
        <dbReference type="SAM" id="Phobius"/>
    </source>
</evidence>
<protein>
    <recommendedName>
        <fullName evidence="5">DUF4112 domain-containing protein</fullName>
    </recommendedName>
</protein>
<reference evidence="3 4" key="1">
    <citation type="submission" date="2016-07" db="EMBL/GenBank/DDBJ databases">
        <title>Pervasive Adenine N6-methylation of Active Genes in Fungi.</title>
        <authorList>
            <consortium name="DOE Joint Genome Institute"/>
            <person name="Mondo S.J."/>
            <person name="Dannebaum R.O."/>
            <person name="Kuo R.C."/>
            <person name="Labutti K."/>
            <person name="Haridas S."/>
            <person name="Kuo A."/>
            <person name="Salamov A."/>
            <person name="Ahrendt S.R."/>
            <person name="Lipzen A."/>
            <person name="Sullivan W."/>
            <person name="Andreopoulos W.B."/>
            <person name="Clum A."/>
            <person name="Lindquist E."/>
            <person name="Daum C."/>
            <person name="Ramamoorthy G.K."/>
            <person name="Gryganskyi A."/>
            <person name="Culley D."/>
            <person name="Magnuson J.K."/>
            <person name="James T.Y."/>
            <person name="O'Malley M.A."/>
            <person name="Stajich J.E."/>
            <person name="Spatafora J.W."/>
            <person name="Visel A."/>
            <person name="Grigoriev I.V."/>
        </authorList>
    </citation>
    <scope>NUCLEOTIDE SEQUENCE [LARGE SCALE GENOMIC DNA]</scope>
    <source>
        <strain evidence="3 4">NRRL 2496</strain>
    </source>
</reference>
<gene>
    <name evidence="3" type="ORF">BCR43DRAFT_495671</name>
</gene>
<feature type="transmembrane region" description="Helical" evidence="2">
    <location>
        <begin position="89"/>
        <end position="110"/>
    </location>
</feature>
<keyword evidence="2" id="KW-0812">Transmembrane</keyword>
<evidence type="ECO:0000313" key="3">
    <source>
        <dbReference type="EMBL" id="ORY93981.1"/>
    </source>
</evidence>
<keyword evidence="2" id="KW-0472">Membrane</keyword>
<accession>A0A1X2H6A6</accession>
<keyword evidence="4" id="KW-1185">Reference proteome</keyword>
<organism evidence="3 4">
    <name type="scientific">Syncephalastrum racemosum</name>
    <name type="common">Filamentous fungus</name>
    <dbReference type="NCBI Taxonomy" id="13706"/>
    <lineage>
        <taxon>Eukaryota</taxon>
        <taxon>Fungi</taxon>
        <taxon>Fungi incertae sedis</taxon>
        <taxon>Mucoromycota</taxon>
        <taxon>Mucoromycotina</taxon>
        <taxon>Mucoromycetes</taxon>
        <taxon>Mucorales</taxon>
        <taxon>Syncephalastraceae</taxon>
        <taxon>Syncephalastrum</taxon>
    </lineage>
</organism>